<keyword evidence="7" id="KW-0170">Cobalt</keyword>
<dbReference type="GO" id="GO:0050897">
    <property type="term" value="F:cobalt ion binding"/>
    <property type="evidence" value="ECO:0007669"/>
    <property type="project" value="InterPro"/>
</dbReference>
<keyword evidence="5" id="KW-0862">Zinc</keyword>
<keyword evidence="1" id="KW-0963">Cytoplasm</keyword>
<dbReference type="Gene3D" id="3.40.630.10">
    <property type="entry name" value="Zn peptidases"/>
    <property type="match status" value="2"/>
</dbReference>
<dbReference type="Pfam" id="PF01546">
    <property type="entry name" value="Peptidase_M20"/>
    <property type="match status" value="1"/>
</dbReference>
<dbReference type="AlphaFoldDB" id="A0A4R7V5H5"/>
<proteinExistence type="inferred from homology"/>
<dbReference type="RefSeq" id="WP_133907100.1">
    <property type="nucleotide sequence ID" value="NZ_SOCP01000016.1"/>
</dbReference>
<sequence>MRRDREQDRAAVRVLRDLVAIPSFSGDEGPAAEYLAGRMADLGYAVRIDAVGNVVGELGGAGGPTIMMVGHLDTVAGTLPVREVDGVLYGRGTVDAKGPLAAMVHAGARAASPAYRVVVVGAVDEEDASRGARHLPATLERPDFLLIGEPSSAAAVVVGYKGILRFDWRVRRPAAHTSSPAERAVEVAAGLWAAVCDRLDTDPAAPAFDRAIPALTALRGDLVQAYAHLSCRVPRGFESAPFLTWLRGWTDSTEVTVHEDLPAVRTSRGDPLVRTFVRAVRRVTGRANVKVKLGTSDMNVLVPAWQVPAVAYGPGDSALDHTDEERVAVEEYLTAIDVLAEALPDVAARLSTRDPAAAGTPGG</sequence>
<protein>
    <submittedName>
        <fullName evidence="8">Acetylornithine deacetylase</fullName>
    </submittedName>
</protein>
<name>A0A4R7V5H5_9PSEU</name>
<dbReference type="InterPro" id="IPR010175">
    <property type="entry name" value="LysK"/>
</dbReference>
<evidence type="ECO:0000256" key="5">
    <source>
        <dbReference type="ARBA" id="ARBA00022833"/>
    </source>
</evidence>
<dbReference type="SUPFAM" id="SSF53187">
    <property type="entry name" value="Zn-dependent exopeptidases"/>
    <property type="match status" value="1"/>
</dbReference>
<keyword evidence="3" id="KW-0479">Metal-binding</keyword>
<keyword evidence="4" id="KW-0378">Hydrolase</keyword>
<evidence type="ECO:0000313" key="8">
    <source>
        <dbReference type="EMBL" id="TDV43205.1"/>
    </source>
</evidence>
<evidence type="ECO:0000256" key="3">
    <source>
        <dbReference type="ARBA" id="ARBA00022723"/>
    </source>
</evidence>
<evidence type="ECO:0000256" key="6">
    <source>
        <dbReference type="ARBA" id="ARBA00023154"/>
    </source>
</evidence>
<dbReference type="GO" id="GO:0016811">
    <property type="term" value="F:hydrolase activity, acting on carbon-nitrogen (but not peptide) bonds, in linear amides"/>
    <property type="evidence" value="ECO:0007669"/>
    <property type="project" value="InterPro"/>
</dbReference>
<keyword evidence="6" id="KW-0457">Lysine biosynthesis</keyword>
<dbReference type="EMBL" id="SOCP01000016">
    <property type="protein sequence ID" value="TDV43205.1"/>
    <property type="molecule type" value="Genomic_DNA"/>
</dbReference>
<dbReference type="GO" id="GO:0009085">
    <property type="term" value="P:lysine biosynthetic process"/>
    <property type="evidence" value="ECO:0007669"/>
    <property type="project" value="UniProtKB-KW"/>
</dbReference>
<keyword evidence="9" id="KW-1185">Reference proteome</keyword>
<accession>A0A4R7V5H5</accession>
<evidence type="ECO:0000256" key="4">
    <source>
        <dbReference type="ARBA" id="ARBA00022801"/>
    </source>
</evidence>
<dbReference type="InterPro" id="IPR050072">
    <property type="entry name" value="Peptidase_M20A"/>
</dbReference>
<gene>
    <name evidence="8" type="ORF">CLV71_116139</name>
</gene>
<organism evidence="8 9">
    <name type="scientific">Actinophytocola oryzae</name>
    <dbReference type="NCBI Taxonomy" id="502181"/>
    <lineage>
        <taxon>Bacteria</taxon>
        <taxon>Bacillati</taxon>
        <taxon>Actinomycetota</taxon>
        <taxon>Actinomycetes</taxon>
        <taxon>Pseudonocardiales</taxon>
        <taxon>Pseudonocardiaceae</taxon>
    </lineage>
</organism>
<dbReference type="PANTHER" id="PTHR43808:SF28">
    <property type="entry name" value="[LYSW]-LYSINE_[LYSW]-ORNITHINE HYDROLASE"/>
    <property type="match status" value="1"/>
</dbReference>
<reference evidence="8 9" key="1">
    <citation type="submission" date="2019-03" db="EMBL/GenBank/DDBJ databases">
        <title>Genomic Encyclopedia of Archaeal and Bacterial Type Strains, Phase II (KMG-II): from individual species to whole genera.</title>
        <authorList>
            <person name="Goeker M."/>
        </authorList>
    </citation>
    <scope>NUCLEOTIDE SEQUENCE [LARGE SCALE GENOMIC DNA]</scope>
    <source>
        <strain evidence="8 9">DSM 45499</strain>
    </source>
</reference>
<dbReference type="HAMAP" id="MF_01120">
    <property type="entry name" value="LysK"/>
    <property type="match status" value="1"/>
</dbReference>
<evidence type="ECO:0000256" key="7">
    <source>
        <dbReference type="ARBA" id="ARBA00023285"/>
    </source>
</evidence>
<dbReference type="OrthoDB" id="9809784at2"/>
<evidence type="ECO:0000256" key="1">
    <source>
        <dbReference type="ARBA" id="ARBA00022490"/>
    </source>
</evidence>
<evidence type="ECO:0000256" key="2">
    <source>
        <dbReference type="ARBA" id="ARBA00022605"/>
    </source>
</evidence>
<dbReference type="PROSITE" id="PS00758">
    <property type="entry name" value="ARGE_DAPE_CPG2_1"/>
    <property type="match status" value="1"/>
</dbReference>
<dbReference type="GO" id="GO:0008270">
    <property type="term" value="F:zinc ion binding"/>
    <property type="evidence" value="ECO:0007669"/>
    <property type="project" value="InterPro"/>
</dbReference>
<dbReference type="InterPro" id="IPR002933">
    <property type="entry name" value="Peptidase_M20"/>
</dbReference>
<keyword evidence="2" id="KW-0028">Amino-acid biosynthesis</keyword>
<comment type="caution">
    <text evidence="8">The sequence shown here is derived from an EMBL/GenBank/DDBJ whole genome shotgun (WGS) entry which is preliminary data.</text>
</comment>
<dbReference type="NCBIfam" id="TIGR01902">
    <property type="entry name" value="dapE-lys-deAc"/>
    <property type="match status" value="1"/>
</dbReference>
<evidence type="ECO:0000313" key="9">
    <source>
        <dbReference type="Proteomes" id="UP000294927"/>
    </source>
</evidence>
<dbReference type="Proteomes" id="UP000294927">
    <property type="component" value="Unassembled WGS sequence"/>
</dbReference>
<dbReference type="PANTHER" id="PTHR43808">
    <property type="entry name" value="ACETYLORNITHINE DEACETYLASE"/>
    <property type="match status" value="1"/>
</dbReference>
<dbReference type="InterPro" id="IPR001261">
    <property type="entry name" value="ArgE/DapE_CS"/>
</dbReference>